<evidence type="ECO:0008006" key="9">
    <source>
        <dbReference type="Google" id="ProtNLM"/>
    </source>
</evidence>
<keyword evidence="3" id="KW-0328">Glycosyltransferase</keyword>
<dbReference type="PANTHER" id="PTHR43025">
    <property type="entry name" value="MONOGALACTOSYLDIACYLGLYCEROL SYNTHASE"/>
    <property type="match status" value="1"/>
</dbReference>
<evidence type="ECO:0000256" key="4">
    <source>
        <dbReference type="ARBA" id="ARBA00022679"/>
    </source>
</evidence>
<comment type="subcellular location">
    <subcellularLocation>
        <location evidence="1">Membrane</location>
    </subcellularLocation>
</comment>
<evidence type="ECO:0000313" key="8">
    <source>
        <dbReference type="Proteomes" id="UP000176241"/>
    </source>
</evidence>
<dbReference type="GO" id="GO:0016020">
    <property type="term" value="C:membrane"/>
    <property type="evidence" value="ECO:0007669"/>
    <property type="project" value="UniProtKB-SubCell"/>
</dbReference>
<protein>
    <recommendedName>
        <fullName evidence="9">UDP-N-acetylglucosamine--LPS N-acetylglucosamine transferase</fullName>
    </recommendedName>
</protein>
<comment type="caution">
    <text evidence="7">The sequence shown here is derived from an EMBL/GenBank/DDBJ whole genome shotgun (WGS) entry which is preliminary data.</text>
</comment>
<dbReference type="InterPro" id="IPR050519">
    <property type="entry name" value="Glycosyltransf_28_UgtP"/>
</dbReference>
<dbReference type="PANTHER" id="PTHR43025:SF3">
    <property type="entry name" value="MONOGALACTOSYLDIACYLGLYCEROL SYNTHASE 1, CHLOROPLASTIC"/>
    <property type="match status" value="1"/>
</dbReference>
<dbReference type="GO" id="GO:0016758">
    <property type="term" value="F:hexosyltransferase activity"/>
    <property type="evidence" value="ECO:0007669"/>
    <property type="project" value="InterPro"/>
</dbReference>
<dbReference type="Pfam" id="PF04101">
    <property type="entry name" value="Glyco_tran_28_C"/>
    <property type="match status" value="1"/>
</dbReference>
<sequence>MSKKVLIVYATGGMGHVMAARAIEQAFKAKYPAVEIQNVDVIDYANKLYKKIFVDGYDYVSAKKPELWGWLYKSYNNKSRQKLPMVLSQLAIEGRFIPFVKKFNPDFIVSTHPLPMILISASKRKDVIDINSSIVVTDFGCHSFWVDKEVNYYFVATEEVKKCLNTYDVDLNKIIVTGIPIELKFAETLDREKLVKKLNLNPNLFTLLIVGGQFNFINLKKIIDGIHHQNRGKIQLLIVAGRDKDLKEALEESSLHQDHNIRIFGFVNFMEELMTVSDLIFSKAGGLTVSECLAKGLPLVINKVIPGQEEDNVNFLISQGAAVKANNFSDIITVVNGLLARPEKLIKMKEVCRKIGKPNSATALADFVYRKIHEK</sequence>
<dbReference type="Pfam" id="PF06925">
    <property type="entry name" value="MGDG_synth"/>
    <property type="match status" value="1"/>
</dbReference>
<evidence type="ECO:0000259" key="6">
    <source>
        <dbReference type="Pfam" id="PF06925"/>
    </source>
</evidence>
<accession>A0A1G1XZ49</accession>
<reference evidence="7 8" key="1">
    <citation type="journal article" date="2016" name="Nat. Commun.">
        <title>Thousands of microbial genomes shed light on interconnected biogeochemical processes in an aquifer system.</title>
        <authorList>
            <person name="Anantharaman K."/>
            <person name="Brown C.T."/>
            <person name="Hug L.A."/>
            <person name="Sharon I."/>
            <person name="Castelle C.J."/>
            <person name="Probst A.J."/>
            <person name="Thomas B.C."/>
            <person name="Singh A."/>
            <person name="Wilkins M.J."/>
            <person name="Karaoz U."/>
            <person name="Brodie E.L."/>
            <person name="Williams K.H."/>
            <person name="Hubbard S.S."/>
            <person name="Banfield J.F."/>
        </authorList>
    </citation>
    <scope>NUCLEOTIDE SEQUENCE [LARGE SCALE GENOMIC DNA]</scope>
</reference>
<evidence type="ECO:0000256" key="1">
    <source>
        <dbReference type="ARBA" id="ARBA00004370"/>
    </source>
</evidence>
<dbReference type="STRING" id="1797533.A2731_00995"/>
<dbReference type="SUPFAM" id="SSF53756">
    <property type="entry name" value="UDP-Glycosyltransferase/glycogen phosphorylase"/>
    <property type="match status" value="1"/>
</dbReference>
<dbReference type="Proteomes" id="UP000176241">
    <property type="component" value="Unassembled WGS sequence"/>
</dbReference>
<evidence type="ECO:0000259" key="5">
    <source>
        <dbReference type="Pfam" id="PF04101"/>
    </source>
</evidence>
<gene>
    <name evidence="7" type="ORF">A2731_00995</name>
</gene>
<dbReference type="EMBL" id="MHIC01000022">
    <property type="protein sequence ID" value="OGY44886.1"/>
    <property type="molecule type" value="Genomic_DNA"/>
</dbReference>
<dbReference type="GO" id="GO:0009247">
    <property type="term" value="P:glycolipid biosynthetic process"/>
    <property type="evidence" value="ECO:0007669"/>
    <property type="project" value="InterPro"/>
</dbReference>
<organism evidence="7 8">
    <name type="scientific">Candidatus Buchananbacteria bacterium RIFCSPHIGHO2_01_FULL_39_8</name>
    <dbReference type="NCBI Taxonomy" id="1797533"/>
    <lineage>
        <taxon>Bacteria</taxon>
        <taxon>Candidatus Buchananiibacteriota</taxon>
    </lineage>
</organism>
<evidence type="ECO:0000313" key="7">
    <source>
        <dbReference type="EMBL" id="OGY44886.1"/>
    </source>
</evidence>
<dbReference type="InterPro" id="IPR009695">
    <property type="entry name" value="Diacylglyc_glucosyltr_N"/>
</dbReference>
<feature type="domain" description="Diacylglycerol glucosyltransferase N-terminal" evidence="6">
    <location>
        <begin position="16"/>
        <end position="181"/>
    </location>
</feature>
<proteinExistence type="inferred from homology"/>
<evidence type="ECO:0000256" key="3">
    <source>
        <dbReference type="ARBA" id="ARBA00022676"/>
    </source>
</evidence>
<dbReference type="Gene3D" id="3.40.50.2000">
    <property type="entry name" value="Glycogen Phosphorylase B"/>
    <property type="match status" value="1"/>
</dbReference>
<evidence type="ECO:0000256" key="2">
    <source>
        <dbReference type="ARBA" id="ARBA00006962"/>
    </source>
</evidence>
<keyword evidence="4" id="KW-0808">Transferase</keyword>
<name>A0A1G1XZ49_9BACT</name>
<dbReference type="InterPro" id="IPR007235">
    <property type="entry name" value="Glyco_trans_28_C"/>
</dbReference>
<dbReference type="AlphaFoldDB" id="A0A1G1XZ49"/>
<comment type="similarity">
    <text evidence="2">Belongs to the glycosyltransferase 28 family.</text>
</comment>
<feature type="domain" description="Glycosyl transferase family 28 C-terminal" evidence="5">
    <location>
        <begin position="206"/>
        <end position="309"/>
    </location>
</feature>